<keyword evidence="4 6" id="KW-0472">Membrane</keyword>
<evidence type="ECO:0000259" key="7">
    <source>
        <dbReference type="Pfam" id="PF08510"/>
    </source>
</evidence>
<accession>A0A8H3TW68</accession>
<gene>
    <name evidence="8" type="ORF">NliqN6_4615</name>
</gene>
<evidence type="ECO:0000256" key="4">
    <source>
        <dbReference type="ARBA" id="ARBA00023136"/>
    </source>
</evidence>
<feature type="region of interest" description="Disordered" evidence="5">
    <location>
        <begin position="100"/>
        <end position="122"/>
    </location>
</feature>
<dbReference type="InterPro" id="IPR013717">
    <property type="entry name" value="PIG-P"/>
</dbReference>
<keyword evidence="2 6" id="KW-0812">Transmembrane</keyword>
<keyword evidence="9" id="KW-1185">Reference proteome</keyword>
<comment type="caution">
    <text evidence="8">The sequence shown here is derived from an EMBL/GenBank/DDBJ whole genome shotgun (WGS) entry which is preliminary data.</text>
</comment>
<name>A0A8H3TW68_9TREE</name>
<dbReference type="Pfam" id="PF08510">
    <property type="entry name" value="PIG-P"/>
    <property type="match status" value="1"/>
</dbReference>
<evidence type="ECO:0000313" key="8">
    <source>
        <dbReference type="EMBL" id="GHJ88213.1"/>
    </source>
</evidence>
<organism evidence="8 9">
    <name type="scientific">Naganishia liquefaciens</name>
    <dbReference type="NCBI Taxonomy" id="104408"/>
    <lineage>
        <taxon>Eukaryota</taxon>
        <taxon>Fungi</taxon>
        <taxon>Dikarya</taxon>
        <taxon>Basidiomycota</taxon>
        <taxon>Agaricomycotina</taxon>
        <taxon>Tremellomycetes</taxon>
        <taxon>Filobasidiales</taxon>
        <taxon>Filobasidiaceae</taxon>
        <taxon>Naganishia</taxon>
    </lineage>
</organism>
<dbReference type="AlphaFoldDB" id="A0A8H3TW68"/>
<reference evidence="8" key="1">
    <citation type="submission" date="2020-07" db="EMBL/GenBank/DDBJ databases">
        <title>Draft Genome Sequence of a Deep-Sea Yeast, Naganishia (Cryptococcus) liquefaciens strain N6.</title>
        <authorList>
            <person name="Han Y.W."/>
            <person name="Kajitani R."/>
            <person name="Morimoto H."/>
            <person name="Parhat M."/>
            <person name="Tsubouchi H."/>
            <person name="Bakenova O."/>
            <person name="Ogata M."/>
            <person name="Argunhan B."/>
            <person name="Aoki R."/>
            <person name="Kajiwara S."/>
            <person name="Itoh T."/>
            <person name="Iwasaki H."/>
        </authorList>
    </citation>
    <scope>NUCLEOTIDE SEQUENCE</scope>
    <source>
        <strain evidence="8">N6</strain>
    </source>
</reference>
<feature type="domain" description="PIG-P" evidence="7">
    <location>
        <begin position="18"/>
        <end position="149"/>
    </location>
</feature>
<dbReference type="Proteomes" id="UP000620104">
    <property type="component" value="Unassembled WGS sequence"/>
</dbReference>
<evidence type="ECO:0000256" key="1">
    <source>
        <dbReference type="ARBA" id="ARBA00004141"/>
    </source>
</evidence>
<dbReference type="PANTHER" id="PTHR46346:SF1">
    <property type="entry name" value="PHOSPHATIDYLINOSITOL N-ACETYLGLUCOSAMINYLTRANSFERASE SUBUNIT P"/>
    <property type="match status" value="1"/>
</dbReference>
<dbReference type="PANTHER" id="PTHR46346">
    <property type="entry name" value="PHOSPHATIDYLINOSITOL N-ACETYLGLUCOSAMINYLTRANSFERASE SUBUNIT P"/>
    <property type="match status" value="1"/>
</dbReference>
<evidence type="ECO:0000256" key="5">
    <source>
        <dbReference type="SAM" id="MobiDB-lite"/>
    </source>
</evidence>
<dbReference type="GO" id="GO:0006506">
    <property type="term" value="P:GPI anchor biosynthetic process"/>
    <property type="evidence" value="ECO:0007669"/>
    <property type="project" value="TreeGrafter"/>
</dbReference>
<dbReference type="EMBL" id="BLZA01000030">
    <property type="protein sequence ID" value="GHJ88213.1"/>
    <property type="molecule type" value="Genomic_DNA"/>
</dbReference>
<feature type="transmembrane region" description="Helical" evidence="6">
    <location>
        <begin position="21"/>
        <end position="41"/>
    </location>
</feature>
<protein>
    <recommendedName>
        <fullName evidence="7">PIG-P domain-containing protein</fullName>
    </recommendedName>
</protein>
<dbReference type="GO" id="GO:0030234">
    <property type="term" value="F:enzyme regulator activity"/>
    <property type="evidence" value="ECO:0007669"/>
    <property type="project" value="UniProtKB-UniRule"/>
</dbReference>
<evidence type="ECO:0000256" key="3">
    <source>
        <dbReference type="ARBA" id="ARBA00022989"/>
    </source>
</evidence>
<dbReference type="UniPathway" id="UPA00378"/>
<evidence type="ECO:0000256" key="2">
    <source>
        <dbReference type="ARBA" id="ARBA00022692"/>
    </source>
</evidence>
<evidence type="ECO:0000313" key="9">
    <source>
        <dbReference type="Proteomes" id="UP000620104"/>
    </source>
</evidence>
<dbReference type="GO" id="GO:0005789">
    <property type="term" value="C:endoplasmic reticulum membrane"/>
    <property type="evidence" value="ECO:0007669"/>
    <property type="project" value="UniProtKB-SubCell"/>
</dbReference>
<dbReference type="InterPro" id="IPR052263">
    <property type="entry name" value="GPI_Anchor_Biosynth"/>
</dbReference>
<proteinExistence type="predicted"/>
<keyword evidence="3 6" id="KW-1133">Transmembrane helix</keyword>
<dbReference type="GO" id="GO:0180047">
    <property type="term" value="P:dolichol phosphate mannose biosynthetic process"/>
    <property type="evidence" value="ECO:0007669"/>
    <property type="project" value="InterPro"/>
</dbReference>
<sequence length="156" mass="17442">MPSIMQLPDDDPPLPSYRATNGFLALCTTYALFALYLIWALLPSSILTAHPFLAWLPDQAWTTVVPSFLMVTVLATYGSYLGLMLYNTPPMNSLSLLVDQRSEVPPQRPPSSNAQMRTTTSSSYPNHEFQAIEDGPYDAPIGVINRRIFPPRRRTP</sequence>
<feature type="transmembrane region" description="Helical" evidence="6">
    <location>
        <begin position="61"/>
        <end position="86"/>
    </location>
</feature>
<evidence type="ECO:0000256" key="6">
    <source>
        <dbReference type="SAM" id="Phobius"/>
    </source>
</evidence>
<dbReference type="OrthoDB" id="690928at2759"/>
<feature type="compositionally biased region" description="Polar residues" evidence="5">
    <location>
        <begin position="110"/>
        <end position="122"/>
    </location>
</feature>
<comment type="subcellular location">
    <subcellularLocation>
        <location evidence="1">Membrane</location>
        <topology evidence="1">Multi-pass membrane protein</topology>
    </subcellularLocation>
</comment>